<dbReference type="Gene3D" id="3.30.70.100">
    <property type="match status" value="2"/>
</dbReference>
<sequence>MTTWLDTTKRQLFELRFDMLAPGGAIRELCGWYRDTAAARAAAGVPPPEGAWTVRLGSRGPGLVTLTRWPNLTERQASLGTWLDGEEARAQIWDGARGLIRDAESWLLIDSAAASSLQHTAVSSSGLHELRLYRVLNGAATEAATALADHELTAAQEEGARVTGLFEIAIGPERPLIAAILAWPEGLLPADTWLALDARADTAARRLEERARHRRRLFWQVESILLQPLVEGA</sequence>
<evidence type="ECO:0000313" key="1">
    <source>
        <dbReference type="EMBL" id="MEX0404071.1"/>
    </source>
</evidence>
<accession>A0ABV3SDU0</accession>
<dbReference type="Proteomes" id="UP001556692">
    <property type="component" value="Unassembled WGS sequence"/>
</dbReference>
<reference evidence="1 2" key="1">
    <citation type="submission" date="2024-05" db="EMBL/GenBank/DDBJ databases">
        <authorList>
            <person name="Jiang F."/>
        </authorList>
    </citation>
    <scope>NUCLEOTIDE SEQUENCE [LARGE SCALE GENOMIC DNA]</scope>
    <source>
        <strain evidence="1 2">LZ166</strain>
    </source>
</reference>
<comment type="caution">
    <text evidence="1">The sequence shown here is derived from an EMBL/GenBank/DDBJ whole genome shotgun (WGS) entry which is preliminary data.</text>
</comment>
<proteinExistence type="predicted"/>
<evidence type="ECO:0008006" key="3">
    <source>
        <dbReference type="Google" id="ProtNLM"/>
    </source>
</evidence>
<evidence type="ECO:0000313" key="2">
    <source>
        <dbReference type="Proteomes" id="UP001556692"/>
    </source>
</evidence>
<keyword evidence="2" id="KW-1185">Reference proteome</keyword>
<organism evidence="1 2">
    <name type="scientific">Aquibium pacificus</name>
    <dbReference type="NCBI Taxonomy" id="3153579"/>
    <lineage>
        <taxon>Bacteria</taxon>
        <taxon>Pseudomonadati</taxon>
        <taxon>Pseudomonadota</taxon>
        <taxon>Alphaproteobacteria</taxon>
        <taxon>Hyphomicrobiales</taxon>
        <taxon>Phyllobacteriaceae</taxon>
        <taxon>Aquibium</taxon>
    </lineage>
</organism>
<gene>
    <name evidence="1" type="ORF">ABGN05_00170</name>
</gene>
<dbReference type="EMBL" id="JBDPGJ010000001">
    <property type="protein sequence ID" value="MEX0404071.1"/>
    <property type="molecule type" value="Genomic_DNA"/>
</dbReference>
<dbReference type="RefSeq" id="WP_367951978.1">
    <property type="nucleotide sequence ID" value="NZ_JBDPGJ010000001.1"/>
</dbReference>
<name>A0ABV3SDU0_9HYPH</name>
<protein>
    <recommendedName>
        <fullName evidence="3">NIPSNAP domain-containing protein</fullName>
    </recommendedName>
</protein>